<evidence type="ECO:0000256" key="4">
    <source>
        <dbReference type="ARBA" id="ARBA00022692"/>
    </source>
</evidence>
<dbReference type="Pfam" id="PF01061">
    <property type="entry name" value="ABC2_membrane"/>
    <property type="match status" value="1"/>
</dbReference>
<keyword evidence="3" id="KW-0813">Transport</keyword>
<feature type="domain" description="ABC transporter" evidence="10">
    <location>
        <begin position="65"/>
        <end position="331"/>
    </location>
</feature>
<evidence type="ECO:0000256" key="2">
    <source>
        <dbReference type="ARBA" id="ARBA00005814"/>
    </source>
</evidence>
<dbReference type="AlphaFoldDB" id="A0A819TAL3"/>
<comment type="caution">
    <text evidence="11">The sequence shown here is derived from an EMBL/GenBank/DDBJ whole genome shotgun (WGS) entry which is preliminary data.</text>
</comment>
<comment type="similarity">
    <text evidence="2">Belongs to the ABC transporter superfamily. ABCG family. Eye pigment precursor importer (TC 3.A.1.204) subfamily.</text>
</comment>
<evidence type="ECO:0000256" key="5">
    <source>
        <dbReference type="ARBA" id="ARBA00022741"/>
    </source>
</evidence>
<dbReference type="InterPro" id="IPR013525">
    <property type="entry name" value="ABC2_TM"/>
</dbReference>
<keyword evidence="4 9" id="KW-0812">Transmembrane</keyword>
<keyword evidence="7 9" id="KW-1133">Transmembrane helix</keyword>
<evidence type="ECO:0000256" key="6">
    <source>
        <dbReference type="ARBA" id="ARBA00022840"/>
    </source>
</evidence>
<comment type="subcellular location">
    <subcellularLocation>
        <location evidence="1">Membrane</location>
        <topology evidence="1">Multi-pass membrane protein</topology>
    </subcellularLocation>
</comment>
<dbReference type="Gene3D" id="3.40.50.300">
    <property type="entry name" value="P-loop containing nucleotide triphosphate hydrolases"/>
    <property type="match status" value="1"/>
</dbReference>
<name>A0A819TAL3_9BILA</name>
<evidence type="ECO:0000256" key="3">
    <source>
        <dbReference type="ARBA" id="ARBA00022448"/>
    </source>
</evidence>
<evidence type="ECO:0000256" key="7">
    <source>
        <dbReference type="ARBA" id="ARBA00022989"/>
    </source>
</evidence>
<dbReference type="InterPro" id="IPR050352">
    <property type="entry name" value="ABCG_transporters"/>
</dbReference>
<sequence>MSSSSNVISHINIAVIEPGFETNMKYNEDISKQRTISVCGDATIGVRLSCDGVRIMEDLSPRITITFQNVCKIIDIPGKMMDPPSKEKIVQRTLLDNVSGQVHPGQLVALMGPSGCGKTNLLNTLAGRSLNGVTGNIWLNYQRYEKSMKRKLAYVLQEDIFFENLTVKQQLTYTALLRLPNNLTRKDKLVQVEQIIEQLHLQNCANTPVILISGGQKRLVNIGTELLTNPSVIFLDEPKSGLDSTSAGKPSNALDYFATLGHHAPLQYNPADFIMDLVNQDKEIREELKEAYIQNKSSDNVQYSTEGQKYLIDEPNGKEIDLINKYPINLISNKNESKWPIGFFAQTWVLFSRNWILTSKSQFTKLNFIQAFFITIVFGLFWLRMKYHEYTLQDRSSFIFFLLIFWPLKICFGGVLSFPRETSVINNERASGSFRLSAYYFAKCLSETPIKLVSPAISLTIMYWMVNVNSNFANFLGILCFLLMSVLLAESIGLFFGALFQDVGRAWVACNVCLNGFLLAVGYFSHSTPYRLTVWVEWISFFTYAYSGCMQLQFMGERIYQCTDGAYIDMCKNNINGTFIGNGAIKYFNLNLNVGLNFLVLFEKQIALLTRLLDAKREAVATCETILLEHNQLKDKIHRKENIDVSFIQTWIDRIEKLTIKTKQLSFYPHSFTTIHCQYIQNFIQILSTEQQSFNKQLQIQLYEPLVNITKEFNRMNNEENGESLKSFLFTFKIHIDRFYEIIHDLYQQITDGSKTIDQLFIQIKEQIWNDIKKQQKQLLNEISLIKQENISTDKKSFNDIFYLLRISDIEQNNSSEIK</sequence>
<evidence type="ECO:0000256" key="1">
    <source>
        <dbReference type="ARBA" id="ARBA00004141"/>
    </source>
</evidence>
<evidence type="ECO:0000256" key="9">
    <source>
        <dbReference type="SAM" id="Phobius"/>
    </source>
</evidence>
<keyword evidence="8 9" id="KW-0472">Membrane</keyword>
<feature type="transmembrane region" description="Helical" evidence="9">
    <location>
        <begin position="532"/>
        <end position="549"/>
    </location>
</feature>
<dbReference type="PANTHER" id="PTHR48041">
    <property type="entry name" value="ABC TRANSPORTER G FAMILY MEMBER 28"/>
    <property type="match status" value="1"/>
</dbReference>
<protein>
    <recommendedName>
        <fullName evidence="10">ABC transporter domain-containing protein</fullName>
    </recommendedName>
</protein>
<dbReference type="PROSITE" id="PS00211">
    <property type="entry name" value="ABC_TRANSPORTER_1"/>
    <property type="match status" value="1"/>
</dbReference>
<dbReference type="EMBL" id="CAJOAY010004610">
    <property type="protein sequence ID" value="CAF4076568.1"/>
    <property type="molecule type" value="Genomic_DNA"/>
</dbReference>
<dbReference type="GO" id="GO:0016887">
    <property type="term" value="F:ATP hydrolysis activity"/>
    <property type="evidence" value="ECO:0007669"/>
    <property type="project" value="InterPro"/>
</dbReference>
<evidence type="ECO:0000313" key="11">
    <source>
        <dbReference type="EMBL" id="CAF4076568.1"/>
    </source>
</evidence>
<dbReference type="InterPro" id="IPR027417">
    <property type="entry name" value="P-loop_NTPase"/>
</dbReference>
<dbReference type="GO" id="GO:0016020">
    <property type="term" value="C:membrane"/>
    <property type="evidence" value="ECO:0007669"/>
    <property type="project" value="UniProtKB-SubCell"/>
</dbReference>
<dbReference type="PROSITE" id="PS50893">
    <property type="entry name" value="ABC_TRANSPORTER_2"/>
    <property type="match status" value="1"/>
</dbReference>
<dbReference type="Proteomes" id="UP000663881">
    <property type="component" value="Unassembled WGS sequence"/>
</dbReference>
<feature type="transmembrane region" description="Helical" evidence="9">
    <location>
        <begin position="472"/>
        <end position="499"/>
    </location>
</feature>
<feature type="transmembrane region" description="Helical" evidence="9">
    <location>
        <begin position="368"/>
        <end position="385"/>
    </location>
</feature>
<reference evidence="11" key="1">
    <citation type="submission" date="2021-02" db="EMBL/GenBank/DDBJ databases">
        <authorList>
            <person name="Nowell W R."/>
        </authorList>
    </citation>
    <scope>NUCLEOTIDE SEQUENCE</scope>
</reference>
<evidence type="ECO:0000259" key="10">
    <source>
        <dbReference type="PROSITE" id="PS50893"/>
    </source>
</evidence>
<keyword evidence="6" id="KW-0067">ATP-binding</keyword>
<evidence type="ECO:0000313" key="12">
    <source>
        <dbReference type="Proteomes" id="UP000663881"/>
    </source>
</evidence>
<feature type="transmembrane region" description="Helical" evidence="9">
    <location>
        <begin position="506"/>
        <end position="526"/>
    </location>
</feature>
<dbReference type="InterPro" id="IPR003439">
    <property type="entry name" value="ABC_transporter-like_ATP-bd"/>
</dbReference>
<dbReference type="GO" id="GO:0005524">
    <property type="term" value="F:ATP binding"/>
    <property type="evidence" value="ECO:0007669"/>
    <property type="project" value="UniProtKB-KW"/>
</dbReference>
<organism evidence="11 12">
    <name type="scientific">Adineta steineri</name>
    <dbReference type="NCBI Taxonomy" id="433720"/>
    <lineage>
        <taxon>Eukaryota</taxon>
        <taxon>Metazoa</taxon>
        <taxon>Spiralia</taxon>
        <taxon>Gnathifera</taxon>
        <taxon>Rotifera</taxon>
        <taxon>Eurotatoria</taxon>
        <taxon>Bdelloidea</taxon>
        <taxon>Adinetida</taxon>
        <taxon>Adinetidae</taxon>
        <taxon>Adineta</taxon>
    </lineage>
</organism>
<dbReference type="SMART" id="SM00382">
    <property type="entry name" value="AAA"/>
    <property type="match status" value="1"/>
</dbReference>
<dbReference type="InterPro" id="IPR003593">
    <property type="entry name" value="AAA+_ATPase"/>
</dbReference>
<dbReference type="InterPro" id="IPR017871">
    <property type="entry name" value="ABC_transporter-like_CS"/>
</dbReference>
<accession>A0A819TAL3</accession>
<feature type="transmembrane region" description="Helical" evidence="9">
    <location>
        <begin position="440"/>
        <end position="466"/>
    </location>
</feature>
<dbReference type="SUPFAM" id="SSF52540">
    <property type="entry name" value="P-loop containing nucleoside triphosphate hydrolases"/>
    <property type="match status" value="1"/>
</dbReference>
<proteinExistence type="inferred from homology"/>
<feature type="transmembrane region" description="Helical" evidence="9">
    <location>
        <begin position="397"/>
        <end position="419"/>
    </location>
</feature>
<dbReference type="GO" id="GO:0140359">
    <property type="term" value="F:ABC-type transporter activity"/>
    <property type="evidence" value="ECO:0007669"/>
    <property type="project" value="InterPro"/>
</dbReference>
<evidence type="ECO:0000256" key="8">
    <source>
        <dbReference type="ARBA" id="ARBA00023136"/>
    </source>
</evidence>
<keyword evidence="5" id="KW-0547">Nucleotide-binding</keyword>
<dbReference type="Pfam" id="PF00005">
    <property type="entry name" value="ABC_tran"/>
    <property type="match status" value="1"/>
</dbReference>
<gene>
    <name evidence="11" type="ORF">OKA104_LOCUS34304</name>
</gene>
<dbReference type="PANTHER" id="PTHR48041:SF139">
    <property type="entry name" value="PROTEIN SCARLET"/>
    <property type="match status" value="1"/>
</dbReference>